<comment type="catalytic activity">
    <reaction evidence="1">
        <text>ATP + protein L-histidine = ADP + protein N-phospho-L-histidine.</text>
        <dbReference type="EC" id="2.7.13.3"/>
    </reaction>
</comment>
<dbReference type="InterPro" id="IPR003661">
    <property type="entry name" value="HisK_dim/P_dom"/>
</dbReference>
<sequence length="465" mass="52850">MGRVNSKVVGYVLPILTTVALVVLLTITLIRLADIQREMRNNTHANITWVVYQSHLESMMLGRVLEQTELNEELLPDVQFRYRMLLSRLQLLNEGLQLQALQSIDGYEEILAHTQALKSFKGLLDGSVDKEMVRRLIDELQSFDAMLSRIAGKTMAAQWEASGEQLDRYRNRVLLLLFLMAGVWVCSVFIVVQLLYALRKTREIEHAKRRELELSKRLEHERKISDLYRSFGEMVSHQFRNPLAVIDASMQRLVRAGSRMGGDEIARRAEKVRAATKRLTDLIDSILNADRFLEQVQARIRTYSLVDLAQQAIAEQRMLTPLRRIYLINEAGTEVLVRCDPVLTAQILENFLSNAVKYSDSNTEISVILRRKGEWVQCLVCDQGRGISNEDMEHIFKRYFRAWDASSVVGTGIGLHIASELASLQEGKVDVFSELGEGSIFVLSLQVADQVWKQKSDGGAQSEGL</sequence>
<feature type="domain" description="Histidine kinase" evidence="5">
    <location>
        <begin position="234"/>
        <end position="449"/>
    </location>
</feature>
<keyword evidence="4" id="KW-1133">Transmembrane helix</keyword>
<organism evidence="6 7">
    <name type="scientific">Alcaligenes endophyticus</name>
    <dbReference type="NCBI Taxonomy" id="1929088"/>
    <lineage>
        <taxon>Bacteria</taxon>
        <taxon>Pseudomonadati</taxon>
        <taxon>Pseudomonadota</taxon>
        <taxon>Betaproteobacteria</taxon>
        <taxon>Burkholderiales</taxon>
        <taxon>Alcaligenaceae</taxon>
        <taxon>Alcaligenes</taxon>
    </lineage>
</organism>
<feature type="transmembrane region" description="Helical" evidence="4">
    <location>
        <begin position="12"/>
        <end position="33"/>
    </location>
</feature>
<dbReference type="PANTHER" id="PTHR43547:SF2">
    <property type="entry name" value="HYBRID SIGNAL TRANSDUCTION HISTIDINE KINASE C"/>
    <property type="match status" value="1"/>
</dbReference>
<gene>
    <name evidence="6" type="ORF">LMS43_09595</name>
</gene>
<dbReference type="InterPro" id="IPR036097">
    <property type="entry name" value="HisK_dim/P_sf"/>
</dbReference>
<proteinExistence type="predicted"/>
<dbReference type="EC" id="2.7.13.3" evidence="2"/>
<dbReference type="Pfam" id="PF02518">
    <property type="entry name" value="HATPase_c"/>
    <property type="match status" value="1"/>
</dbReference>
<evidence type="ECO:0000256" key="1">
    <source>
        <dbReference type="ARBA" id="ARBA00000085"/>
    </source>
</evidence>
<keyword evidence="4" id="KW-0812">Transmembrane</keyword>
<dbReference type="Gene3D" id="3.30.565.10">
    <property type="entry name" value="Histidine kinase-like ATPase, C-terminal domain"/>
    <property type="match status" value="1"/>
</dbReference>
<dbReference type="PANTHER" id="PTHR43547">
    <property type="entry name" value="TWO-COMPONENT HISTIDINE KINASE"/>
    <property type="match status" value="1"/>
</dbReference>
<evidence type="ECO:0000256" key="4">
    <source>
        <dbReference type="SAM" id="Phobius"/>
    </source>
</evidence>
<evidence type="ECO:0000313" key="7">
    <source>
        <dbReference type="Proteomes" id="UP001168613"/>
    </source>
</evidence>
<name>A0ABT8EJS5_9BURK</name>
<dbReference type="Gene3D" id="1.10.287.130">
    <property type="match status" value="1"/>
</dbReference>
<dbReference type="Proteomes" id="UP001168613">
    <property type="component" value="Unassembled WGS sequence"/>
</dbReference>
<keyword evidence="4" id="KW-0472">Membrane</keyword>
<evidence type="ECO:0000259" key="5">
    <source>
        <dbReference type="PROSITE" id="PS50109"/>
    </source>
</evidence>
<evidence type="ECO:0000256" key="2">
    <source>
        <dbReference type="ARBA" id="ARBA00012438"/>
    </source>
</evidence>
<keyword evidence="3" id="KW-0597">Phosphoprotein</keyword>
<evidence type="ECO:0000256" key="3">
    <source>
        <dbReference type="ARBA" id="ARBA00022553"/>
    </source>
</evidence>
<dbReference type="InterPro" id="IPR005467">
    <property type="entry name" value="His_kinase_dom"/>
</dbReference>
<dbReference type="SMART" id="SM00387">
    <property type="entry name" value="HATPase_c"/>
    <property type="match status" value="1"/>
</dbReference>
<dbReference type="InterPro" id="IPR003594">
    <property type="entry name" value="HATPase_dom"/>
</dbReference>
<keyword evidence="7" id="KW-1185">Reference proteome</keyword>
<protein>
    <recommendedName>
        <fullName evidence="2">histidine kinase</fullName>
        <ecNumber evidence="2">2.7.13.3</ecNumber>
    </recommendedName>
</protein>
<dbReference type="CDD" id="cd00082">
    <property type="entry name" value="HisKA"/>
    <property type="match status" value="1"/>
</dbReference>
<dbReference type="PRINTS" id="PR00344">
    <property type="entry name" value="BCTRLSENSOR"/>
</dbReference>
<evidence type="ECO:0000313" key="6">
    <source>
        <dbReference type="EMBL" id="MDN4121541.1"/>
    </source>
</evidence>
<accession>A0ABT8EJS5</accession>
<comment type="caution">
    <text evidence="6">The sequence shown here is derived from an EMBL/GenBank/DDBJ whole genome shotgun (WGS) entry which is preliminary data.</text>
</comment>
<dbReference type="InterPro" id="IPR036890">
    <property type="entry name" value="HATPase_C_sf"/>
</dbReference>
<dbReference type="SUPFAM" id="SSF55874">
    <property type="entry name" value="ATPase domain of HSP90 chaperone/DNA topoisomerase II/histidine kinase"/>
    <property type="match status" value="1"/>
</dbReference>
<dbReference type="SMART" id="SM00388">
    <property type="entry name" value="HisKA"/>
    <property type="match status" value="1"/>
</dbReference>
<dbReference type="InterPro" id="IPR004358">
    <property type="entry name" value="Sig_transdc_His_kin-like_C"/>
</dbReference>
<reference evidence="6" key="1">
    <citation type="submission" date="2021-11" db="EMBL/GenBank/DDBJ databases">
        <title>Draft genome sequence of Alcaligenes endophyticus type strain CCUG 75668T.</title>
        <authorList>
            <person name="Salva-Serra F."/>
            <person name="Duran R.E."/>
            <person name="Seeger M."/>
            <person name="Moore E.R.B."/>
            <person name="Jaen-Luchoro D."/>
        </authorList>
    </citation>
    <scope>NUCLEOTIDE SEQUENCE</scope>
    <source>
        <strain evidence="6">CCUG 75668</strain>
    </source>
</reference>
<feature type="transmembrane region" description="Helical" evidence="4">
    <location>
        <begin position="173"/>
        <end position="198"/>
    </location>
</feature>
<dbReference type="SUPFAM" id="SSF47384">
    <property type="entry name" value="Homodimeric domain of signal transducing histidine kinase"/>
    <property type="match status" value="1"/>
</dbReference>
<dbReference type="Pfam" id="PF00512">
    <property type="entry name" value="HisKA"/>
    <property type="match status" value="1"/>
</dbReference>
<dbReference type="PROSITE" id="PS50109">
    <property type="entry name" value="HIS_KIN"/>
    <property type="match status" value="1"/>
</dbReference>
<dbReference type="RefSeq" id="WP_266124212.1">
    <property type="nucleotide sequence ID" value="NZ_JAJHNU010000002.1"/>
</dbReference>
<dbReference type="EMBL" id="JAJHNU010000002">
    <property type="protein sequence ID" value="MDN4121541.1"/>
    <property type="molecule type" value="Genomic_DNA"/>
</dbReference>